<feature type="transmembrane region" description="Helical" evidence="1">
    <location>
        <begin position="73"/>
        <end position="93"/>
    </location>
</feature>
<dbReference type="InterPro" id="IPR025187">
    <property type="entry name" value="DUF4112"/>
</dbReference>
<proteinExistence type="predicted"/>
<keyword evidence="3" id="KW-1185">Reference proteome</keyword>
<feature type="transmembrane region" description="Helical" evidence="1">
    <location>
        <begin position="40"/>
        <end position="61"/>
    </location>
</feature>
<keyword evidence="1" id="KW-0472">Membrane</keyword>
<reference evidence="2 3" key="1">
    <citation type="submission" date="2019-08" db="EMBL/GenBank/DDBJ databases">
        <title>Pedobacter sp. nov., isolated from Han river, South Korea.</title>
        <authorList>
            <person name="Lee D.-H."/>
            <person name="Kim Y.-S."/>
            <person name="Hwang E.-M."/>
            <person name="Le Tran T.C."/>
            <person name="Cha C.-J."/>
        </authorList>
    </citation>
    <scope>NUCLEOTIDE SEQUENCE [LARGE SCALE GENOMIC DNA]</scope>
    <source>
        <strain evidence="2 3">CJ43</strain>
    </source>
</reference>
<dbReference type="KEGG" id="pej:FYC62_11170"/>
<organism evidence="2 3">
    <name type="scientific">Pedobacter aquae</name>
    <dbReference type="NCBI Taxonomy" id="2605747"/>
    <lineage>
        <taxon>Bacteria</taxon>
        <taxon>Pseudomonadati</taxon>
        <taxon>Bacteroidota</taxon>
        <taxon>Sphingobacteriia</taxon>
        <taxon>Sphingobacteriales</taxon>
        <taxon>Sphingobacteriaceae</taxon>
        <taxon>Pedobacter</taxon>
    </lineage>
</organism>
<dbReference type="PANTHER" id="PTHR35519:SF2">
    <property type="entry name" value="PH DOMAIN PROTEIN"/>
    <property type="match status" value="1"/>
</dbReference>
<accession>A0A5C0VI20</accession>
<evidence type="ECO:0000313" key="2">
    <source>
        <dbReference type="EMBL" id="QEK52136.1"/>
    </source>
</evidence>
<evidence type="ECO:0000313" key="3">
    <source>
        <dbReference type="Proteomes" id="UP000323653"/>
    </source>
</evidence>
<evidence type="ECO:0000256" key="1">
    <source>
        <dbReference type="SAM" id="Phobius"/>
    </source>
</evidence>
<keyword evidence="1" id="KW-0812">Transmembrane</keyword>
<gene>
    <name evidence="2" type="ORF">FYC62_11170</name>
</gene>
<feature type="transmembrane region" description="Helical" evidence="1">
    <location>
        <begin position="120"/>
        <end position="146"/>
    </location>
</feature>
<dbReference type="Proteomes" id="UP000323653">
    <property type="component" value="Chromosome"/>
</dbReference>
<protein>
    <submittedName>
        <fullName evidence="2">DUF4112 domain-containing protein</fullName>
    </submittedName>
</protein>
<dbReference type="RefSeq" id="WP_149074971.1">
    <property type="nucleotide sequence ID" value="NZ_CP043329.1"/>
</dbReference>
<dbReference type="PANTHER" id="PTHR35519">
    <property type="entry name" value="MEMBRANE PROTEINS"/>
    <property type="match status" value="1"/>
</dbReference>
<name>A0A5C0VI20_9SPHI</name>
<keyword evidence="1" id="KW-1133">Transmembrane helix</keyword>
<dbReference type="EMBL" id="CP043329">
    <property type="protein sequence ID" value="QEK52136.1"/>
    <property type="molecule type" value="Genomic_DNA"/>
</dbReference>
<dbReference type="Pfam" id="PF13430">
    <property type="entry name" value="DUF4112"/>
    <property type="match status" value="1"/>
</dbReference>
<sequence length="157" mass="17716">MNQQPFKNDKLRWVERISKLMDEQFSIKGYRFGLDPILNFIPYLGDLAGFSVSLALIATMLKNGASKKVALKMFGNVLIDTILGAIPVLGFFFDFGFKANSRNIKLLREHYTEGKHTGSIMGIIIGFILIAVVVLGLIAIALYYLFAYLYTLIQNWL</sequence>
<dbReference type="AlphaFoldDB" id="A0A5C0VI20"/>